<name>A0A4V5NGA8_9PEZI</name>
<evidence type="ECO:0000256" key="7">
    <source>
        <dbReference type="SAM" id="MobiDB-lite"/>
    </source>
</evidence>
<evidence type="ECO:0000313" key="8">
    <source>
        <dbReference type="EMBL" id="TKA74239.1"/>
    </source>
</evidence>
<dbReference type="GO" id="GO:0010468">
    <property type="term" value="P:regulation of gene expression"/>
    <property type="evidence" value="ECO:0007669"/>
    <property type="project" value="TreeGrafter"/>
</dbReference>
<evidence type="ECO:0000256" key="5">
    <source>
        <dbReference type="ARBA" id="ARBA00023242"/>
    </source>
</evidence>
<evidence type="ECO:0000256" key="3">
    <source>
        <dbReference type="ARBA" id="ARBA00022552"/>
    </source>
</evidence>
<reference evidence="8 9" key="1">
    <citation type="submission" date="2017-03" db="EMBL/GenBank/DDBJ databases">
        <title>Genomes of endolithic fungi from Antarctica.</title>
        <authorList>
            <person name="Coleine C."/>
            <person name="Masonjones S."/>
            <person name="Stajich J.E."/>
        </authorList>
    </citation>
    <scope>NUCLEOTIDE SEQUENCE [LARGE SCALE GENOMIC DNA]</scope>
    <source>
        <strain evidence="8 9">CCFEE 5184</strain>
    </source>
</reference>
<evidence type="ECO:0000313" key="9">
    <source>
        <dbReference type="Proteomes" id="UP000309340"/>
    </source>
</evidence>
<dbReference type="GO" id="GO:0003677">
    <property type="term" value="F:DNA binding"/>
    <property type="evidence" value="ECO:0007669"/>
    <property type="project" value="TreeGrafter"/>
</dbReference>
<evidence type="ECO:0000256" key="2">
    <source>
        <dbReference type="ARBA" id="ARBA00009154"/>
    </source>
</evidence>
<evidence type="ECO:0000256" key="4">
    <source>
        <dbReference type="ARBA" id="ARBA00022884"/>
    </source>
</evidence>
<comment type="subcellular location">
    <subcellularLocation>
        <location evidence="1 6">Nucleus</location>
    </subcellularLocation>
</comment>
<dbReference type="GO" id="GO:0000460">
    <property type="term" value="P:maturation of 5.8S rRNA"/>
    <property type="evidence" value="ECO:0007669"/>
    <property type="project" value="TreeGrafter"/>
</dbReference>
<dbReference type="InterPro" id="IPR011082">
    <property type="entry name" value="Exosome-assoc_fac/DNA_repair"/>
</dbReference>
<dbReference type="GO" id="GO:0003723">
    <property type="term" value="F:RNA binding"/>
    <property type="evidence" value="ECO:0007669"/>
    <property type="project" value="UniProtKB-UniRule"/>
</dbReference>
<evidence type="ECO:0000256" key="1">
    <source>
        <dbReference type="ARBA" id="ARBA00004123"/>
    </source>
</evidence>
<dbReference type="OrthoDB" id="1421013at2759"/>
<comment type="caution">
    <text evidence="8">The sequence shown here is derived from an EMBL/GenBank/DDBJ whole genome shotgun (WGS) entry which is preliminary data.</text>
</comment>
<protein>
    <recommendedName>
        <fullName evidence="6">Exosome complex protein</fullName>
    </recommendedName>
</protein>
<organism evidence="8 9">
    <name type="scientific">Friedmanniomyces simplex</name>
    <dbReference type="NCBI Taxonomy" id="329884"/>
    <lineage>
        <taxon>Eukaryota</taxon>
        <taxon>Fungi</taxon>
        <taxon>Dikarya</taxon>
        <taxon>Ascomycota</taxon>
        <taxon>Pezizomycotina</taxon>
        <taxon>Dothideomycetes</taxon>
        <taxon>Dothideomycetidae</taxon>
        <taxon>Mycosphaerellales</taxon>
        <taxon>Teratosphaeriaceae</taxon>
        <taxon>Friedmanniomyces</taxon>
    </lineage>
</organism>
<dbReference type="PANTHER" id="PTHR15341">
    <property type="entry name" value="SUN-COR STEROID HORMONE RECEPTOR CO-REPRESSOR"/>
    <property type="match status" value="1"/>
</dbReference>
<feature type="region of interest" description="Disordered" evidence="7">
    <location>
        <begin position="173"/>
        <end position="242"/>
    </location>
</feature>
<dbReference type="EMBL" id="NAJQ01000233">
    <property type="protein sequence ID" value="TKA74239.1"/>
    <property type="molecule type" value="Genomic_DNA"/>
</dbReference>
<sequence length="242" mass="26468">METSDVLSLVEDMSTNIDDLEEALAPLLKTALSASTSKLPLLDKAKLYVLTTYAVESILFSALRLNGVDAKAHPIFQELNRVKEYFAKIKTAETGGAKRGTVVNKEAAGRFIRHGLAGNERYDRERAERVGRERGGAKRKLEDIGTGTHTRFDAAAKRIQAEEEGVTVVKAADVDDEEDPEPVAAGSVEARARAPKGHGEVFQALQQGALPQAEGKKGKKKRRKGRAEMQQDLEDKRAAEMK</sequence>
<comment type="function">
    <text evidence="6">Required for exosome-dependent processing of pre-rRNA and small nucleolar RNA (snRNA) precursors. Involved in processing of 35S pre-rRNA at the A0, A1 and A2 sites.</text>
</comment>
<feature type="compositionally biased region" description="Basic and acidic residues" evidence="7">
    <location>
        <begin position="226"/>
        <end position="242"/>
    </location>
</feature>
<keyword evidence="9" id="KW-1185">Reference proteome</keyword>
<dbReference type="AlphaFoldDB" id="A0A4V5NGA8"/>
<dbReference type="InterPro" id="IPR007146">
    <property type="entry name" value="Sas10/Utp3/C1D"/>
</dbReference>
<dbReference type="GO" id="GO:0000178">
    <property type="term" value="C:exosome (RNase complex)"/>
    <property type="evidence" value="ECO:0007669"/>
    <property type="project" value="TreeGrafter"/>
</dbReference>
<comment type="similarity">
    <text evidence="2 6">Belongs to the C1D family.</text>
</comment>
<dbReference type="Proteomes" id="UP000309340">
    <property type="component" value="Unassembled WGS sequence"/>
</dbReference>
<dbReference type="GO" id="GO:0005730">
    <property type="term" value="C:nucleolus"/>
    <property type="evidence" value="ECO:0007669"/>
    <property type="project" value="TreeGrafter"/>
</dbReference>
<evidence type="ECO:0000256" key="6">
    <source>
        <dbReference type="RuleBase" id="RU368003"/>
    </source>
</evidence>
<accession>A0A4V5NGA8</accession>
<keyword evidence="4 6" id="KW-0694">RNA-binding</keyword>
<dbReference type="STRING" id="329884.A0A4V5NGA8"/>
<dbReference type="Pfam" id="PF04000">
    <property type="entry name" value="Sas10_Utp3"/>
    <property type="match status" value="1"/>
</dbReference>
<gene>
    <name evidence="8" type="ORF">B0A55_05690</name>
</gene>
<keyword evidence="3 6" id="KW-0698">rRNA processing</keyword>
<keyword evidence="5 6" id="KW-0539">Nucleus</keyword>
<proteinExistence type="inferred from homology"/>
<dbReference type="PANTHER" id="PTHR15341:SF3">
    <property type="entry name" value="NUCLEAR NUCLEIC ACID-BINDING PROTEIN C1D"/>
    <property type="match status" value="1"/>
</dbReference>